<dbReference type="SMART" id="SM00181">
    <property type="entry name" value="EGF"/>
    <property type="match status" value="5"/>
</dbReference>
<feature type="domain" description="EGF-like" evidence="1">
    <location>
        <begin position="158"/>
        <end position="187"/>
    </location>
</feature>
<dbReference type="SUPFAM" id="SSF57184">
    <property type="entry name" value="Growth factor receptor domain"/>
    <property type="match status" value="2"/>
</dbReference>
<gene>
    <name evidence="2" type="ORF">SS50377_17481</name>
</gene>
<name>V6LQ20_9EUKA</name>
<dbReference type="InterPro" id="IPR052798">
    <property type="entry name" value="Giardia_VSA"/>
</dbReference>
<dbReference type="InterPro" id="IPR009030">
    <property type="entry name" value="Growth_fac_rcpt_cys_sf"/>
</dbReference>
<evidence type="ECO:0000313" key="2">
    <source>
        <dbReference type="EMBL" id="EST42859.1"/>
    </source>
</evidence>
<dbReference type="PANTHER" id="PTHR23275">
    <property type="entry name" value="CABRIOLET.-RELATED"/>
    <property type="match status" value="1"/>
</dbReference>
<feature type="domain" description="EGF-like" evidence="1">
    <location>
        <begin position="188"/>
        <end position="219"/>
    </location>
</feature>
<accession>V6LQ20</accession>
<sequence>MSNQCSPSNKTSCDAGYFCPSNVSADATACLVCKSECATCTGDTAEAAKCLTCAPGKYLISDFCTACDAKCATCTAESTCQTCKNGNFLNGTTCSACVSGQTMACTCGSVKNCSTCAADMSKCKTCINNFDPSGGTPCEKCLSGFFKETKDGSETCTACSANCITCTSSSVCTGCENGFSINSNKCVSCADENCTTCTANKDTCTVCKADFSVENNKCEKKMQSR</sequence>
<feature type="domain" description="EGF-like" evidence="1">
    <location>
        <begin position="32"/>
        <end position="65"/>
    </location>
</feature>
<feature type="domain" description="EGF-like" evidence="1">
    <location>
        <begin position="115"/>
        <end position="157"/>
    </location>
</feature>
<organism evidence="2">
    <name type="scientific">Spironucleus salmonicida</name>
    <dbReference type="NCBI Taxonomy" id="348837"/>
    <lineage>
        <taxon>Eukaryota</taxon>
        <taxon>Metamonada</taxon>
        <taxon>Diplomonadida</taxon>
        <taxon>Hexamitidae</taxon>
        <taxon>Hexamitinae</taxon>
        <taxon>Spironucleus</taxon>
    </lineage>
</organism>
<reference evidence="2" key="1">
    <citation type="journal article" date="2014" name="PLoS Genet.">
        <title>The Genome of Spironucleus salmonicida Highlights a Fish Pathogen Adapted to Fluctuating Environments.</title>
        <authorList>
            <person name="Xu F."/>
            <person name="Jerlstrom-Hultqvist J."/>
            <person name="Einarsson E."/>
            <person name="Astvaldsson A."/>
            <person name="Svard S.G."/>
            <person name="Andersson J.O."/>
        </authorList>
    </citation>
    <scope>NUCLEOTIDE SEQUENCE</scope>
</reference>
<protein>
    <submittedName>
        <fullName evidence="2">Cysteine-rich protein</fullName>
    </submittedName>
</protein>
<dbReference type="VEuPathDB" id="GiardiaDB:SS50377_21696"/>
<dbReference type="InterPro" id="IPR006212">
    <property type="entry name" value="Furin_repeat"/>
</dbReference>
<feature type="domain" description="EGF-like" evidence="1">
    <location>
        <begin position="73"/>
        <end position="108"/>
    </location>
</feature>
<dbReference type="InterPro" id="IPR000742">
    <property type="entry name" value="EGF"/>
</dbReference>
<dbReference type="EMBL" id="KI546152">
    <property type="protein sequence ID" value="EST42859.1"/>
    <property type="molecule type" value="Genomic_DNA"/>
</dbReference>
<dbReference type="Gene3D" id="2.10.220.10">
    <property type="entry name" value="Hormone Receptor, Insulin-like Growth Factor Receptor 1, Chain A, domain 2"/>
    <property type="match status" value="1"/>
</dbReference>
<proteinExistence type="predicted"/>
<evidence type="ECO:0000259" key="1">
    <source>
        <dbReference type="SMART" id="SM00181"/>
    </source>
</evidence>
<dbReference type="SMART" id="SM00261">
    <property type="entry name" value="FU"/>
    <property type="match status" value="3"/>
</dbReference>
<dbReference type="AlphaFoldDB" id="V6LQ20"/>
<dbReference type="PANTHER" id="PTHR23275:SF101">
    <property type="entry name" value="PROTEIN CONVERTASE SUBTILISIN_KEXINTYPE 5, PUTATIVE-RELATED"/>
    <property type="match status" value="1"/>
</dbReference>